<evidence type="ECO:0000256" key="1">
    <source>
        <dbReference type="SAM" id="Phobius"/>
    </source>
</evidence>
<dbReference type="InterPro" id="IPR021055">
    <property type="entry name" value="T4BSS_IcmL/DotI"/>
</dbReference>
<keyword evidence="1" id="KW-1133">Transmembrane helix</keyword>
<dbReference type="Proteomes" id="UP001164081">
    <property type="component" value="Plasmid pRIVM_C010761_3"/>
</dbReference>
<sequence>MTDPNQPKHSSPKAPKTIDSRLAERDATIKEISDRVTKQRLWLAACFVVIPALVVALVLLIVMLSKMPKAEAFQTIDNSVICKINPNDNPAFTNTNIAEFAKEAVLNAYSIDYKNADISTTDVLRRYFTDKGRSSFITTLRQSGLIDQIKQNYLVLQTSALQTPEVTNDKGIDNYGNRFWIVQVPIRMDYFNGKNAPADSRTYVAEIRVEVTQRDVFNPKGIGVSSIILRTK</sequence>
<gene>
    <name evidence="2" type="ORF">LSO58_18350</name>
</gene>
<keyword evidence="1" id="KW-0472">Membrane</keyword>
<keyword evidence="2" id="KW-0614">Plasmid</keyword>
<dbReference type="AlphaFoldDB" id="A0AA46S8T1"/>
<evidence type="ECO:0000313" key="3">
    <source>
        <dbReference type="Proteomes" id="UP001164081"/>
    </source>
</evidence>
<keyword evidence="1" id="KW-0812">Transmembrane</keyword>
<dbReference type="Pfam" id="PF11393">
    <property type="entry name" value="T4BSS_DotI_IcmL"/>
    <property type="match status" value="1"/>
</dbReference>
<proteinExistence type="predicted"/>
<name>A0AA46S8T1_9GAMM</name>
<organism evidence="2 3">
    <name type="scientific">Acinetobacter ursingii</name>
    <dbReference type="NCBI Taxonomy" id="108980"/>
    <lineage>
        <taxon>Bacteria</taxon>
        <taxon>Pseudomonadati</taxon>
        <taxon>Pseudomonadota</taxon>
        <taxon>Gammaproteobacteria</taxon>
        <taxon>Moraxellales</taxon>
        <taxon>Moraxellaceae</taxon>
        <taxon>Acinetobacter</taxon>
    </lineage>
</organism>
<feature type="transmembrane region" description="Helical" evidence="1">
    <location>
        <begin position="41"/>
        <end position="64"/>
    </location>
</feature>
<accession>A0AA46S8T1</accession>
<dbReference type="CDD" id="cd16385">
    <property type="entry name" value="IcmL"/>
    <property type="match status" value="1"/>
</dbReference>
<protein>
    <submittedName>
        <fullName evidence="2">DotI/IcmL family type IV secretion protein</fullName>
    </submittedName>
</protein>
<reference evidence="2" key="1">
    <citation type="journal article" date="2022" name="J Glob Antimicrob Resist">
        <title>Comparative analysis of IMP-4- and OXA-58-containing plasmids of three carbapenemase-producing Acinetobacter ursingii strains in the Netherlands.</title>
        <authorList>
            <person name="Hendrickx A.P.A."/>
            <person name="Schade R.P."/>
            <person name="Landman F."/>
            <person name="Bosch T."/>
            <person name="Schouls L.M."/>
            <person name="van Dijk K."/>
        </authorList>
    </citation>
    <scope>NUCLEOTIDE SEQUENCE</scope>
    <source>
        <strain evidence="2">RIVM_C010761</strain>
    </source>
</reference>
<geneLocation type="plasmid" evidence="2 3">
    <name>pRIVM_C010761_3</name>
</geneLocation>
<evidence type="ECO:0000313" key="2">
    <source>
        <dbReference type="EMBL" id="UYF77397.1"/>
    </source>
</evidence>
<dbReference type="RefSeq" id="WP_263503949.1">
    <property type="nucleotide sequence ID" value="NZ_CP089047.1"/>
</dbReference>
<dbReference type="EMBL" id="CP089047">
    <property type="protein sequence ID" value="UYF77397.1"/>
    <property type="molecule type" value="Genomic_DNA"/>
</dbReference>